<proteinExistence type="inferred from homology"/>
<dbReference type="GO" id="GO:0005524">
    <property type="term" value="F:ATP binding"/>
    <property type="evidence" value="ECO:0007669"/>
    <property type="project" value="UniProtKB-KW"/>
</dbReference>
<feature type="domain" description="Aminoglycoside phosphotransferase" evidence="6">
    <location>
        <begin position="43"/>
        <end position="229"/>
    </location>
</feature>
<organism evidence="7 8">
    <name type="scientific">Atlantibacter hermannii NBRC 105704</name>
    <dbReference type="NCBI Taxonomy" id="1115512"/>
    <lineage>
        <taxon>Bacteria</taxon>
        <taxon>Pseudomonadati</taxon>
        <taxon>Pseudomonadota</taxon>
        <taxon>Gammaproteobacteria</taxon>
        <taxon>Enterobacterales</taxon>
        <taxon>Enterobacteriaceae</taxon>
        <taxon>Atlantibacter</taxon>
    </lineage>
</organism>
<dbReference type="GeneID" id="92828028"/>
<keyword evidence="8" id="KW-1185">Reference proteome</keyword>
<dbReference type="InterPro" id="IPR011009">
    <property type="entry name" value="Kinase-like_dom_sf"/>
</dbReference>
<sequence length="274" mass="30888">MQYPKPSNAALTALLHSRFPAAKAAGSLSLLPGSSGHSLRLEWAGIPLVARRDSGTLQAGVSLSRHYRALKRLTPGLGPRPYALGYGWLITEFIPGDVTPALPDASALAGLLYTLHHQQRFGWRISLLPLLMSYWQHSDPDRRTPLWLRTLRRLSAQGEPQPLRLAPLHMDLHAGNIVRSADSLRLIDWEYAGDGDVALEIAAASMDEDERASLVRHYAHLAALDPHQLRVQVARWRPWTLALMAGWYERHYRQTRDRQFLTLANEAWNRLENI</sequence>
<dbReference type="NCBIfam" id="NF007620">
    <property type="entry name" value="PRK10271.1"/>
    <property type="match status" value="1"/>
</dbReference>
<reference evidence="7 8" key="1">
    <citation type="submission" date="2012-02" db="EMBL/GenBank/DDBJ databases">
        <title>Whole genome shotgun sequence of Escherichia hermannii NBRC 105704.</title>
        <authorList>
            <person name="Yoshida I."/>
            <person name="Hosoyama A."/>
            <person name="Tsuchikane K."/>
            <person name="Katsumata H."/>
            <person name="Yamazaki S."/>
            <person name="Fujita N."/>
        </authorList>
    </citation>
    <scope>NUCLEOTIDE SEQUENCE [LARGE SCALE GENOMIC DNA]</scope>
    <source>
        <strain evidence="7 8">NBRC 105704</strain>
    </source>
</reference>
<evidence type="ECO:0000256" key="4">
    <source>
        <dbReference type="ARBA" id="ARBA00022840"/>
    </source>
</evidence>
<comment type="pathway">
    <text evidence="5">Cofactor biosynthesis; thiamine diphosphate biosynthesis; thiamine phosphate from thiamine: step 1/1.</text>
</comment>
<keyword evidence="1 5" id="KW-0808">Transferase</keyword>
<dbReference type="HAMAP" id="MF_01604">
    <property type="entry name" value="Thiamine_kinase"/>
    <property type="match status" value="1"/>
</dbReference>
<dbReference type="Proteomes" id="UP000010297">
    <property type="component" value="Unassembled WGS sequence"/>
</dbReference>
<comment type="similarity">
    <text evidence="5">Belongs to the thiamine kinase family.</text>
</comment>
<dbReference type="EMBL" id="BAFF01000003">
    <property type="protein sequence ID" value="GAB51755.1"/>
    <property type="molecule type" value="Genomic_DNA"/>
</dbReference>
<dbReference type="InterPro" id="IPR002575">
    <property type="entry name" value="Aminoglycoside_PTrfase"/>
</dbReference>
<keyword evidence="2 5" id="KW-0547">Nucleotide-binding</keyword>
<dbReference type="GO" id="GO:0019165">
    <property type="term" value="F:thiamine kinase activity"/>
    <property type="evidence" value="ECO:0007669"/>
    <property type="project" value="UniProtKB-UniRule"/>
</dbReference>
<dbReference type="RefSeq" id="WP_002435153.1">
    <property type="nucleotide sequence ID" value="NZ_BAFF01000003.1"/>
</dbReference>
<dbReference type="AlphaFoldDB" id="H5V197"/>
<dbReference type="Pfam" id="PF01636">
    <property type="entry name" value="APH"/>
    <property type="match status" value="1"/>
</dbReference>
<comment type="caution">
    <text evidence="7">The sequence shown here is derived from an EMBL/GenBank/DDBJ whole genome shotgun (WGS) entry which is preliminary data.</text>
</comment>
<name>H5V197_ATLHE</name>
<keyword evidence="4 5" id="KW-0067">ATP-binding</keyword>
<dbReference type="SUPFAM" id="SSF56112">
    <property type="entry name" value="Protein kinase-like (PK-like)"/>
    <property type="match status" value="1"/>
</dbReference>
<evidence type="ECO:0000256" key="1">
    <source>
        <dbReference type="ARBA" id="ARBA00022679"/>
    </source>
</evidence>
<gene>
    <name evidence="5 7" type="primary">thiK</name>
    <name evidence="7" type="ORF">EH105704_03_02610</name>
</gene>
<evidence type="ECO:0000256" key="2">
    <source>
        <dbReference type="ARBA" id="ARBA00022741"/>
    </source>
</evidence>
<protein>
    <recommendedName>
        <fullName evidence="5">Thiamine kinase</fullName>
        <ecNumber evidence="5">2.7.1.89</ecNumber>
    </recommendedName>
</protein>
<dbReference type="GO" id="GO:0009229">
    <property type="term" value="P:thiamine diphosphate biosynthetic process"/>
    <property type="evidence" value="ECO:0007669"/>
    <property type="project" value="UniProtKB-UniRule"/>
</dbReference>
<comment type="catalytic activity">
    <reaction evidence="5">
        <text>thiamine + ATP = thiamine phosphate + ADP + H(+)</text>
        <dbReference type="Rhea" id="RHEA:12012"/>
        <dbReference type="ChEBI" id="CHEBI:15378"/>
        <dbReference type="ChEBI" id="CHEBI:18385"/>
        <dbReference type="ChEBI" id="CHEBI:30616"/>
        <dbReference type="ChEBI" id="CHEBI:37575"/>
        <dbReference type="ChEBI" id="CHEBI:456216"/>
        <dbReference type="EC" id="2.7.1.89"/>
    </reaction>
</comment>
<dbReference type="InterPro" id="IPR014093">
    <property type="entry name" value="Thiamine_kinase"/>
</dbReference>
<dbReference type="eggNOG" id="COG0510">
    <property type="taxonomic scope" value="Bacteria"/>
</dbReference>
<evidence type="ECO:0000256" key="5">
    <source>
        <dbReference type="HAMAP-Rule" id="MF_01604"/>
    </source>
</evidence>
<dbReference type="Gene3D" id="3.90.1200.10">
    <property type="match status" value="1"/>
</dbReference>
<comment type="function">
    <text evidence="5">Catalyzes the phosphorylation of thiamine to thiamine phosphate.</text>
</comment>
<evidence type="ECO:0000313" key="7">
    <source>
        <dbReference type="EMBL" id="GAB51755.1"/>
    </source>
</evidence>
<dbReference type="GO" id="GO:0006772">
    <property type="term" value="P:thiamine metabolic process"/>
    <property type="evidence" value="ECO:0007669"/>
    <property type="project" value="InterPro"/>
</dbReference>
<dbReference type="EC" id="2.7.1.89" evidence="5"/>
<accession>H5V197</accession>
<dbReference type="UniPathway" id="UPA00060">
    <property type="reaction ID" value="UER00596"/>
</dbReference>
<evidence type="ECO:0000313" key="8">
    <source>
        <dbReference type="Proteomes" id="UP000010297"/>
    </source>
</evidence>
<keyword evidence="3 5" id="KW-0418">Kinase</keyword>
<evidence type="ECO:0000256" key="3">
    <source>
        <dbReference type="ARBA" id="ARBA00022777"/>
    </source>
</evidence>
<evidence type="ECO:0000259" key="6">
    <source>
        <dbReference type="Pfam" id="PF01636"/>
    </source>
</evidence>